<organism evidence="2 3">
    <name type="scientific">Aphanomyces euteiches</name>
    <dbReference type="NCBI Taxonomy" id="100861"/>
    <lineage>
        <taxon>Eukaryota</taxon>
        <taxon>Sar</taxon>
        <taxon>Stramenopiles</taxon>
        <taxon>Oomycota</taxon>
        <taxon>Saprolegniomycetes</taxon>
        <taxon>Saprolegniales</taxon>
        <taxon>Verrucalvaceae</taxon>
        <taxon>Aphanomyces</taxon>
    </lineage>
</organism>
<accession>A0A6G0XSI6</accession>
<dbReference type="EMBL" id="VJMJ01000013">
    <property type="protein sequence ID" value="KAF0743580.1"/>
    <property type="molecule type" value="Genomic_DNA"/>
</dbReference>
<sequence length="776" mass="88336">MPFVKCRFCGKEKRISLGMNLLPAEINGLHLCCQPSCFKMYHSRGTFTDLNKKDALVSQEEIFRDMDLQYQVAVNDDVAAKHRAENLRKRSLTQSYDNKSSDHRAEWIRPRNQSVDQPLPSLRASSADMQQNSTSNGSNTAPASALPAFRPPVDNSAKIPSIMADKRPSEAKSTASSDVFLPPINYSSREEAAVDDTNHNAPPPAQNYAQQPWTQADYVRSMDRFRSTRYGELDDRNNVFRVDLTPAFQNAVSMSDIEVDFLFRCIESVESLVVIQGLACRLMPLYWTIPFLLTTLPANIQITCDQFRWDRTTGSMLFVAEHHVPLAQVKAFFLSGSSVQLTNARQQSMSVVPPEDGLALRDISLEFHARVLANNLKQDFAWDLFAGGLHCWMQYMPAQYRDAARFDPKIHLCGSGQRSELIYAGNGSTDVAYQVVLGEMELIVFDQLSPPQCQRVQDFLKRMGYTSNTRTDLHDKYLHNLKKFGYRASRVRVRAGEFIHIHKGRLHMWRSVMNDKPTEMYPTLMLLSWEWLFQGVTPARMAESMQYSMTLVRTSTPPPPMPRGFVFNPRNYIVEAVRQWIALSNLEKFYDKCVLRLRALCPLLEMILEEEQAIQNEGDDSWFIGENHITRQILHTLEPVMTPEAARCSMCQNELSNSFKQCLGCSVFGMKAPFAICMDCFRHPDKQFDSQPGLRSLRGHTGCLEHSQAYKESPTTTAAKCACAAVVRCSVCDGCDQCCCFCHTMFQTRYRIARPDELVQLYHVVVSRTSKDARRH</sequence>
<evidence type="ECO:0000313" key="2">
    <source>
        <dbReference type="EMBL" id="KAF0743580.1"/>
    </source>
</evidence>
<reference evidence="2 3" key="1">
    <citation type="submission" date="2019-07" db="EMBL/GenBank/DDBJ databases">
        <title>Genomics analysis of Aphanomyces spp. identifies a new class of oomycete effector associated with host adaptation.</title>
        <authorList>
            <person name="Gaulin E."/>
        </authorList>
    </citation>
    <scope>NUCLEOTIDE SEQUENCE [LARGE SCALE GENOMIC DNA]</scope>
    <source>
        <strain evidence="2 3">ATCC 201684</strain>
    </source>
</reference>
<dbReference type="AlphaFoldDB" id="A0A6G0XSI6"/>
<evidence type="ECO:0000313" key="3">
    <source>
        <dbReference type="Proteomes" id="UP000481153"/>
    </source>
</evidence>
<comment type="caution">
    <text evidence="2">The sequence shown here is derived from an EMBL/GenBank/DDBJ whole genome shotgun (WGS) entry which is preliminary data.</text>
</comment>
<name>A0A6G0XSI6_9STRA</name>
<protein>
    <recommendedName>
        <fullName evidence="4">JmjC domain-containing protein</fullName>
    </recommendedName>
</protein>
<proteinExistence type="predicted"/>
<dbReference type="Proteomes" id="UP000481153">
    <property type="component" value="Unassembled WGS sequence"/>
</dbReference>
<dbReference type="VEuPathDB" id="FungiDB:AeMF1_012652"/>
<gene>
    <name evidence="2" type="ORF">Ae201684_001725</name>
</gene>
<feature type="compositionally biased region" description="Polar residues" evidence="1">
    <location>
        <begin position="123"/>
        <end position="142"/>
    </location>
</feature>
<evidence type="ECO:0008006" key="4">
    <source>
        <dbReference type="Google" id="ProtNLM"/>
    </source>
</evidence>
<feature type="compositionally biased region" description="Basic and acidic residues" evidence="1">
    <location>
        <begin position="99"/>
        <end position="109"/>
    </location>
</feature>
<feature type="region of interest" description="Disordered" evidence="1">
    <location>
        <begin position="90"/>
        <end position="153"/>
    </location>
</feature>
<evidence type="ECO:0000256" key="1">
    <source>
        <dbReference type="SAM" id="MobiDB-lite"/>
    </source>
</evidence>
<keyword evidence="3" id="KW-1185">Reference proteome</keyword>